<dbReference type="STRING" id="41688.A0A2N3N8G3"/>
<sequence>MTPRFHVSLFRSPGSKSSSVLLNSMPVGYDIPESTRSDASLEWVTEQLELCDSSHAACAAQGPTTLPKRVLDIGTTENDIIRLYTTKREPDRYVCLSHCWGTHPILKTLSNNLRKHEKEISWADLPKTFQEAIEFTRRLSVKYIWIDSLCIIQDDNEDWREQGSEMADIYAKAYLTIAAAHSRDSRTGLYSTVSPEYNVETLDLSSLSISLGDTDRVYACRKVSHVGRRIIGSVYEQYPVDDDLPLLHRGWVFQERHLSRRVLFFTSQELSWECVESMACQCRGQSAQVSGTERALGVRGASLAGFKRLMRESIDATDGSMKSQAMHTWLTMVKDYTSLQLTYEKDVFPALSGLARQMGKLIGTTYVAGLWDEFLLIGLCWHPDVRTTGGAQLGLRPSIWRAPSWSWASIKTPIDVIKDTRLRDTCQIVSFDYELAGSDPMGELRFTHSVYDGAQAIICSGGKADLEYVRPGVYEREDG</sequence>
<comment type="caution">
    <text evidence="2">The sequence shown here is derived from an EMBL/GenBank/DDBJ whole genome shotgun (WGS) entry which is preliminary data.</text>
</comment>
<evidence type="ECO:0000313" key="3">
    <source>
        <dbReference type="Proteomes" id="UP000233524"/>
    </source>
</evidence>
<organism evidence="2 3">
    <name type="scientific">Lomentospora prolificans</name>
    <dbReference type="NCBI Taxonomy" id="41688"/>
    <lineage>
        <taxon>Eukaryota</taxon>
        <taxon>Fungi</taxon>
        <taxon>Dikarya</taxon>
        <taxon>Ascomycota</taxon>
        <taxon>Pezizomycotina</taxon>
        <taxon>Sordariomycetes</taxon>
        <taxon>Hypocreomycetidae</taxon>
        <taxon>Microascales</taxon>
        <taxon>Microascaceae</taxon>
        <taxon>Lomentospora</taxon>
    </lineage>
</organism>
<name>A0A2N3N8G3_9PEZI</name>
<keyword evidence="3" id="KW-1185">Reference proteome</keyword>
<dbReference type="InterPro" id="IPR010730">
    <property type="entry name" value="HET"/>
</dbReference>
<evidence type="ECO:0000259" key="1">
    <source>
        <dbReference type="Pfam" id="PF06985"/>
    </source>
</evidence>
<dbReference type="VEuPathDB" id="FungiDB:jhhlp_004771"/>
<protein>
    <recommendedName>
        <fullName evidence="1">Heterokaryon incompatibility domain-containing protein</fullName>
    </recommendedName>
</protein>
<proteinExistence type="predicted"/>
<dbReference type="PANTHER" id="PTHR33112:SF13">
    <property type="entry name" value="HETEROKARYON INCOMPATIBILITY DOMAIN-CONTAINING PROTEIN"/>
    <property type="match status" value="1"/>
</dbReference>
<dbReference type="Proteomes" id="UP000233524">
    <property type="component" value="Unassembled WGS sequence"/>
</dbReference>
<dbReference type="InParanoid" id="A0A2N3N8G3"/>
<evidence type="ECO:0000313" key="2">
    <source>
        <dbReference type="EMBL" id="PKS08718.1"/>
    </source>
</evidence>
<dbReference type="AlphaFoldDB" id="A0A2N3N8G3"/>
<reference evidence="2 3" key="1">
    <citation type="journal article" date="2017" name="G3 (Bethesda)">
        <title>First Draft Genome Sequence of the Pathogenic Fungus Lomentospora prolificans (Formerly Scedosporium prolificans).</title>
        <authorList>
            <person name="Luo R."/>
            <person name="Zimin A."/>
            <person name="Workman R."/>
            <person name="Fan Y."/>
            <person name="Pertea G."/>
            <person name="Grossman N."/>
            <person name="Wear M.P."/>
            <person name="Jia B."/>
            <person name="Miller H."/>
            <person name="Casadevall A."/>
            <person name="Timp W."/>
            <person name="Zhang S.X."/>
            <person name="Salzberg S.L."/>
        </authorList>
    </citation>
    <scope>NUCLEOTIDE SEQUENCE [LARGE SCALE GENOMIC DNA]</scope>
    <source>
        <strain evidence="2 3">JHH-5317</strain>
    </source>
</reference>
<dbReference type="PANTHER" id="PTHR33112">
    <property type="entry name" value="DOMAIN PROTEIN, PUTATIVE-RELATED"/>
    <property type="match status" value="1"/>
</dbReference>
<accession>A0A2N3N8G3</accession>
<dbReference type="Pfam" id="PF06985">
    <property type="entry name" value="HET"/>
    <property type="match status" value="1"/>
</dbReference>
<dbReference type="EMBL" id="NLAX01000094">
    <property type="protein sequence ID" value="PKS08718.1"/>
    <property type="molecule type" value="Genomic_DNA"/>
</dbReference>
<feature type="domain" description="Heterokaryon incompatibility" evidence="1">
    <location>
        <begin position="93"/>
        <end position="255"/>
    </location>
</feature>
<dbReference type="OrthoDB" id="5347061at2759"/>
<gene>
    <name evidence="2" type="ORF">jhhlp_004771</name>
</gene>